<organism evidence="1 2">
    <name type="scientific">Suillus subaureus</name>
    <dbReference type="NCBI Taxonomy" id="48587"/>
    <lineage>
        <taxon>Eukaryota</taxon>
        <taxon>Fungi</taxon>
        <taxon>Dikarya</taxon>
        <taxon>Basidiomycota</taxon>
        <taxon>Agaricomycotina</taxon>
        <taxon>Agaricomycetes</taxon>
        <taxon>Agaricomycetidae</taxon>
        <taxon>Boletales</taxon>
        <taxon>Suillineae</taxon>
        <taxon>Suillaceae</taxon>
        <taxon>Suillus</taxon>
    </lineage>
</organism>
<keyword evidence="2" id="KW-1185">Reference proteome</keyword>
<comment type="caution">
    <text evidence="1">The sequence shown here is derived from an EMBL/GenBank/DDBJ whole genome shotgun (WGS) entry which is preliminary data.</text>
</comment>
<dbReference type="GeneID" id="64627314"/>
<accession>A0A9P7J947</accession>
<dbReference type="EMBL" id="JABBWG010000035">
    <property type="protein sequence ID" value="KAG1809103.1"/>
    <property type="molecule type" value="Genomic_DNA"/>
</dbReference>
<dbReference type="AlphaFoldDB" id="A0A9P7J947"/>
<proteinExistence type="predicted"/>
<reference evidence="1" key="1">
    <citation type="journal article" date="2020" name="New Phytol.">
        <title>Comparative genomics reveals dynamic genome evolution in host specialist ectomycorrhizal fungi.</title>
        <authorList>
            <person name="Lofgren L.A."/>
            <person name="Nguyen N.H."/>
            <person name="Vilgalys R."/>
            <person name="Ruytinx J."/>
            <person name="Liao H.L."/>
            <person name="Branco S."/>
            <person name="Kuo A."/>
            <person name="LaButti K."/>
            <person name="Lipzen A."/>
            <person name="Andreopoulos W."/>
            <person name="Pangilinan J."/>
            <person name="Riley R."/>
            <person name="Hundley H."/>
            <person name="Na H."/>
            <person name="Barry K."/>
            <person name="Grigoriev I.V."/>
            <person name="Stajich J.E."/>
            <person name="Kennedy P.G."/>
        </authorList>
    </citation>
    <scope>NUCLEOTIDE SEQUENCE</scope>
    <source>
        <strain evidence="1">MN1</strain>
    </source>
</reference>
<evidence type="ECO:0000313" key="2">
    <source>
        <dbReference type="Proteomes" id="UP000807769"/>
    </source>
</evidence>
<sequence length="164" mass="18975">MHSQVFKVFVIKMMHFFNPVSQYEQHYHIEGHFGFGVLEPTHRMHNFPVETPVPSFKVWCPISSDLRSEFTNSEEESQVVFAVKESTTKLWHYKEYQVRASAFNPRGNKCNTSTGRTKRGKVTRVDAKVCTESGRMHEAWESRTLIGKSAQMARNAMGTREDDD</sequence>
<name>A0A9P7J947_9AGAM</name>
<dbReference type="RefSeq" id="XP_041189012.1">
    <property type="nucleotide sequence ID" value="XM_041333297.1"/>
</dbReference>
<evidence type="ECO:0000313" key="1">
    <source>
        <dbReference type="EMBL" id="KAG1809103.1"/>
    </source>
</evidence>
<gene>
    <name evidence="1" type="ORF">BJ212DRAFT_1302674</name>
</gene>
<dbReference type="Proteomes" id="UP000807769">
    <property type="component" value="Unassembled WGS sequence"/>
</dbReference>
<protein>
    <submittedName>
        <fullName evidence="1">Uncharacterized protein</fullName>
    </submittedName>
</protein>